<dbReference type="Proteomes" id="UP000286997">
    <property type="component" value="Unassembled WGS sequence"/>
</dbReference>
<comment type="caution">
    <text evidence="2">The sequence shown here is derived from an EMBL/GenBank/DDBJ whole genome shotgun (WGS) entry which is preliminary data.</text>
</comment>
<feature type="region of interest" description="Disordered" evidence="1">
    <location>
        <begin position="116"/>
        <end position="137"/>
    </location>
</feature>
<proteinExistence type="predicted"/>
<organism evidence="2 3">
    <name type="scientific">Methylobacterium oryzihabitans</name>
    <dbReference type="NCBI Taxonomy" id="2499852"/>
    <lineage>
        <taxon>Bacteria</taxon>
        <taxon>Pseudomonadati</taxon>
        <taxon>Pseudomonadota</taxon>
        <taxon>Alphaproteobacteria</taxon>
        <taxon>Hyphomicrobiales</taxon>
        <taxon>Methylobacteriaceae</taxon>
        <taxon>Methylobacterium</taxon>
    </lineage>
</organism>
<dbReference type="OrthoDB" id="8445263at2"/>
<evidence type="ECO:0000313" key="2">
    <source>
        <dbReference type="EMBL" id="RVU19057.1"/>
    </source>
</evidence>
<dbReference type="EMBL" id="SACP01000007">
    <property type="protein sequence ID" value="RVU19057.1"/>
    <property type="molecule type" value="Genomic_DNA"/>
</dbReference>
<dbReference type="Pfam" id="PF11159">
    <property type="entry name" value="DUF2939"/>
    <property type="match status" value="1"/>
</dbReference>
<feature type="compositionally biased region" description="Basic and acidic residues" evidence="1">
    <location>
        <begin position="120"/>
        <end position="131"/>
    </location>
</feature>
<gene>
    <name evidence="2" type="ORF">EOE48_09160</name>
</gene>
<dbReference type="InterPro" id="IPR021330">
    <property type="entry name" value="DUF2939"/>
</dbReference>
<sequence>MRWCSAFLALILLWLAYGLSPYVALYRLSRSAQAHDVPAVAERVNFRTLRQSLARQATAAAVAAIAARRDLSAPERQMLTDAAASLAEPVVAALVTPEAVTDLLDDGWPQRLDLGASEARTGETRTGETRTGEAAGEVRRHRSGLHGASLGQLFALFRSAEPRGFRGIVVSYPPDLDRSEQYHLRLRLRGLAWRVVELDLPAALRDRLTQALVRLPRR</sequence>
<name>A0A437P9W4_9HYPH</name>
<dbReference type="RefSeq" id="WP_127728494.1">
    <property type="nucleotide sequence ID" value="NZ_SACP01000007.1"/>
</dbReference>
<accession>A0A437P9W4</accession>
<protein>
    <submittedName>
        <fullName evidence="2">DUF2939 domain-containing protein</fullName>
    </submittedName>
</protein>
<keyword evidence="3" id="KW-1185">Reference proteome</keyword>
<dbReference type="AlphaFoldDB" id="A0A437P9W4"/>
<evidence type="ECO:0000313" key="3">
    <source>
        <dbReference type="Proteomes" id="UP000286997"/>
    </source>
</evidence>
<evidence type="ECO:0000256" key="1">
    <source>
        <dbReference type="SAM" id="MobiDB-lite"/>
    </source>
</evidence>
<reference evidence="2 3" key="1">
    <citation type="submission" date="2019-01" db="EMBL/GenBank/DDBJ databases">
        <authorList>
            <person name="Chen W.-M."/>
        </authorList>
    </citation>
    <scope>NUCLEOTIDE SEQUENCE [LARGE SCALE GENOMIC DNA]</scope>
    <source>
        <strain evidence="2 3">TER-1</strain>
    </source>
</reference>